<feature type="compositionally biased region" description="Low complexity" evidence="1">
    <location>
        <begin position="29"/>
        <end position="40"/>
    </location>
</feature>
<dbReference type="RefSeq" id="XP_013756522.1">
    <property type="nucleotide sequence ID" value="XM_013901068.1"/>
</dbReference>
<evidence type="ECO:0008006" key="5">
    <source>
        <dbReference type="Google" id="ProtNLM"/>
    </source>
</evidence>
<gene>
    <name evidence="3" type="ORF">AMSG_07045</name>
</gene>
<dbReference type="Proteomes" id="UP000054408">
    <property type="component" value="Unassembled WGS sequence"/>
</dbReference>
<keyword evidence="2" id="KW-0472">Membrane</keyword>
<dbReference type="EMBL" id="GL349464">
    <property type="protein sequence ID" value="KNC51061.1"/>
    <property type="molecule type" value="Genomic_DNA"/>
</dbReference>
<organism evidence="3 4">
    <name type="scientific">Thecamonas trahens ATCC 50062</name>
    <dbReference type="NCBI Taxonomy" id="461836"/>
    <lineage>
        <taxon>Eukaryota</taxon>
        <taxon>Apusozoa</taxon>
        <taxon>Apusomonadida</taxon>
        <taxon>Apusomonadidae</taxon>
        <taxon>Thecamonas</taxon>
    </lineage>
</organism>
<dbReference type="GeneID" id="25566072"/>
<evidence type="ECO:0000256" key="1">
    <source>
        <dbReference type="SAM" id="MobiDB-lite"/>
    </source>
</evidence>
<evidence type="ECO:0000313" key="3">
    <source>
        <dbReference type="EMBL" id="KNC51061.1"/>
    </source>
</evidence>
<keyword evidence="2" id="KW-0812">Transmembrane</keyword>
<sequence>MEDLGDEIAVEFESAQQPFLSLRIRRPKSSSSSVATNSRSSSRKTSKASSMKTGTSASRKALPRFILGVFLAFLNIAAAIGYVMFVIVVVVVVCCICCVVAI</sequence>
<feature type="transmembrane region" description="Helical" evidence="2">
    <location>
        <begin position="84"/>
        <end position="101"/>
    </location>
</feature>
<reference evidence="3 4" key="1">
    <citation type="submission" date="2010-05" db="EMBL/GenBank/DDBJ databases">
        <title>The Genome Sequence of Thecamonas trahens ATCC 50062.</title>
        <authorList>
            <consortium name="The Broad Institute Genome Sequencing Platform"/>
            <person name="Russ C."/>
            <person name="Cuomo C."/>
            <person name="Shea T."/>
            <person name="Young S.K."/>
            <person name="Zeng Q."/>
            <person name="Koehrsen M."/>
            <person name="Haas B."/>
            <person name="Borodovsky M."/>
            <person name="Guigo R."/>
            <person name="Alvarado L."/>
            <person name="Berlin A."/>
            <person name="Bochicchio J."/>
            <person name="Borenstein D."/>
            <person name="Chapman S."/>
            <person name="Chen Z."/>
            <person name="Freedman E."/>
            <person name="Gellesch M."/>
            <person name="Goldberg J."/>
            <person name="Griggs A."/>
            <person name="Gujja S."/>
            <person name="Heilman E."/>
            <person name="Heiman D."/>
            <person name="Hepburn T."/>
            <person name="Howarth C."/>
            <person name="Jen D."/>
            <person name="Larson L."/>
            <person name="Mehta T."/>
            <person name="Park D."/>
            <person name="Pearson M."/>
            <person name="Roberts A."/>
            <person name="Saif S."/>
            <person name="Shenoy N."/>
            <person name="Sisk P."/>
            <person name="Stolte C."/>
            <person name="Sykes S."/>
            <person name="Thomson T."/>
            <person name="Walk T."/>
            <person name="White J."/>
            <person name="Yandava C."/>
            <person name="Burger G."/>
            <person name="Gray M.W."/>
            <person name="Holland P.W.H."/>
            <person name="King N."/>
            <person name="Lang F.B.F."/>
            <person name="Roger A.J."/>
            <person name="Ruiz-Trillo I."/>
            <person name="Lander E."/>
            <person name="Nusbaum C."/>
        </authorList>
    </citation>
    <scope>NUCLEOTIDE SEQUENCE [LARGE SCALE GENOMIC DNA]</scope>
    <source>
        <strain evidence="3 4">ATCC 50062</strain>
    </source>
</reference>
<evidence type="ECO:0000313" key="4">
    <source>
        <dbReference type="Proteomes" id="UP000054408"/>
    </source>
</evidence>
<keyword evidence="2" id="KW-1133">Transmembrane helix</keyword>
<name>A0A0L0DG24_THETB</name>
<evidence type="ECO:0000256" key="2">
    <source>
        <dbReference type="SAM" id="Phobius"/>
    </source>
</evidence>
<feature type="region of interest" description="Disordered" evidence="1">
    <location>
        <begin position="26"/>
        <end position="58"/>
    </location>
</feature>
<keyword evidence="4" id="KW-1185">Reference proteome</keyword>
<dbReference type="AlphaFoldDB" id="A0A0L0DG24"/>
<proteinExistence type="predicted"/>
<accession>A0A0L0DG24</accession>
<protein>
    <recommendedName>
        <fullName evidence="5">Transmembrane protein</fullName>
    </recommendedName>
</protein>